<organism evidence="2 3">
    <name type="scientific">Methanophagales virus PBV299</name>
    <dbReference type="NCBI Taxonomy" id="2987730"/>
    <lineage>
        <taxon>Viruses</taxon>
        <taxon>Duplodnaviria</taxon>
        <taxon>Heunggongvirae</taxon>
        <taxon>Uroviricota</taxon>
        <taxon>Caudoviricetes</taxon>
        <taxon>Nakonvirales</taxon>
        <taxon>Ahpuchviridae</taxon>
        <taxon>Kisinvirus</taxon>
        <taxon>Kisinvirus pescaderoense</taxon>
    </lineage>
</organism>
<dbReference type="Proteomes" id="UP001156193">
    <property type="component" value="Segment"/>
</dbReference>
<reference evidence="2 3" key="1">
    <citation type="submission" date="2022-09" db="EMBL/GenBank/DDBJ databases">
        <title>Evolutionary Diversification of Methanotrophic Ca. Methanophagales (ANME-1) and Their Expansive Virome.</title>
        <authorList>
            <person name="Laso-Perez R."/>
            <person name="Wu F."/>
            <person name="Cremiere A."/>
            <person name="Speth D."/>
            <person name="Magyar J.S."/>
            <person name="Krupovic M."/>
            <person name="Orphan V.J."/>
        </authorList>
    </citation>
    <scope>NUCLEOTIDE SEQUENCE [LARGE SCALE GENOMIC DNA]</scope>
    <source>
        <strain evidence="2">PBV299</strain>
    </source>
</reference>
<accession>A0ABY6GMF8</accession>
<gene>
    <name evidence="2" type="ORF">OFDIEDLO_00012</name>
</gene>
<evidence type="ECO:0000313" key="2">
    <source>
        <dbReference type="EMBL" id="UYL64808.1"/>
    </source>
</evidence>
<evidence type="ECO:0008006" key="4">
    <source>
        <dbReference type="Google" id="ProtNLM"/>
    </source>
</evidence>
<proteinExistence type="predicted"/>
<feature type="region of interest" description="Disordered" evidence="1">
    <location>
        <begin position="71"/>
        <end position="93"/>
    </location>
</feature>
<name>A0ABY6GMF8_9CAUD</name>
<keyword evidence="3" id="KW-1185">Reference proteome</keyword>
<dbReference type="EMBL" id="OP413838">
    <property type="protein sequence ID" value="UYL64808.1"/>
    <property type="molecule type" value="Genomic_DNA"/>
</dbReference>
<sequence>MSEDHHSREIVLDSIWRMRGKLSLLERLIKEYCSANPDYIPTSNFLDNLSQAELYLNELISMAEYSIKVANRQRERETSEMPQPPEDNKEGYM</sequence>
<evidence type="ECO:0000313" key="3">
    <source>
        <dbReference type="Proteomes" id="UP001156193"/>
    </source>
</evidence>
<protein>
    <recommendedName>
        <fullName evidence="4">Phage protein</fullName>
    </recommendedName>
</protein>
<evidence type="ECO:0000256" key="1">
    <source>
        <dbReference type="SAM" id="MobiDB-lite"/>
    </source>
</evidence>